<evidence type="ECO:0000256" key="1">
    <source>
        <dbReference type="SAM" id="MobiDB-lite"/>
    </source>
</evidence>
<protein>
    <submittedName>
        <fullName evidence="3">DUF1758 domain-containing protein</fullName>
    </submittedName>
</protein>
<evidence type="ECO:0000313" key="3">
    <source>
        <dbReference type="WBParaSite" id="L893_g19490.t1"/>
    </source>
</evidence>
<evidence type="ECO:0000313" key="2">
    <source>
        <dbReference type="Proteomes" id="UP000095287"/>
    </source>
</evidence>
<dbReference type="AlphaFoldDB" id="A0A1I7YTB2"/>
<feature type="compositionally biased region" description="Basic and acidic residues" evidence="1">
    <location>
        <begin position="206"/>
        <end position="218"/>
    </location>
</feature>
<feature type="compositionally biased region" description="Low complexity" evidence="1">
    <location>
        <begin position="350"/>
        <end position="359"/>
    </location>
</feature>
<reference evidence="3" key="1">
    <citation type="submission" date="2016-11" db="UniProtKB">
        <authorList>
            <consortium name="WormBaseParasite"/>
        </authorList>
    </citation>
    <scope>IDENTIFICATION</scope>
</reference>
<feature type="region of interest" description="Disordered" evidence="1">
    <location>
        <begin position="328"/>
        <end position="359"/>
    </location>
</feature>
<organism evidence="2 3">
    <name type="scientific">Steinernema glaseri</name>
    <dbReference type="NCBI Taxonomy" id="37863"/>
    <lineage>
        <taxon>Eukaryota</taxon>
        <taxon>Metazoa</taxon>
        <taxon>Ecdysozoa</taxon>
        <taxon>Nematoda</taxon>
        <taxon>Chromadorea</taxon>
        <taxon>Rhabditida</taxon>
        <taxon>Tylenchina</taxon>
        <taxon>Panagrolaimomorpha</taxon>
        <taxon>Strongyloidoidea</taxon>
        <taxon>Steinernematidae</taxon>
        <taxon>Steinernema</taxon>
    </lineage>
</organism>
<dbReference type="WBParaSite" id="L893_g19490.t1">
    <property type="protein sequence ID" value="L893_g19490.t1"/>
    <property type="gene ID" value="L893_g19490"/>
</dbReference>
<feature type="compositionally biased region" description="Polar residues" evidence="1">
    <location>
        <begin position="194"/>
        <end position="204"/>
    </location>
</feature>
<keyword evidence="2" id="KW-1185">Reference proteome</keyword>
<dbReference type="Proteomes" id="UP000095287">
    <property type="component" value="Unplaced"/>
</dbReference>
<sequence>MKDSDTSTSNARYKSALIEAIETREMLNRELDKFCAIEESVAQMSPSDATHFQLLILADKLKNIRNNVRNILRTIETVDSKLQEEDKKQQAYEDAVRLAGSTSKINPWSQTAIDLVERQFTTSLERFELRLVDAIVEYNKSCATGSSEMSKKQLKAPPPELRNSHQNSVTANQLNQEEKTNLTQTNLPQTNLTSVFSRPSTPSEVQDPHPEEPIQKTKDNLRQRLEAKRNEASQTPVSFNNRLLVCYFCRGNHFTNCCYNYSTHATRKDRCDQIERCSTCVAKIHDGSCRLSHACTACKRSGHSTVMCSYFDDITRELEEVKQKLQEMEDGSIDGTDSSKIDSDFQVKQPSGPSPVTVTPVGEAKCRQLSSIDILKRLLAHGTMQKYLEDLLLLKDMFGFTPFTPFTESFCSPAASLQDYSRNLREMAWTQ</sequence>
<accession>A0A1I7YTB2</accession>
<feature type="region of interest" description="Disordered" evidence="1">
    <location>
        <begin position="146"/>
        <end position="218"/>
    </location>
</feature>
<proteinExistence type="predicted"/>
<feature type="compositionally biased region" description="Low complexity" evidence="1">
    <location>
        <begin position="181"/>
        <end position="193"/>
    </location>
</feature>
<name>A0A1I7YTB2_9BILA</name>
<feature type="compositionally biased region" description="Polar residues" evidence="1">
    <location>
        <begin position="164"/>
        <end position="175"/>
    </location>
</feature>